<dbReference type="PRINTS" id="PR00364">
    <property type="entry name" value="DISEASERSIST"/>
</dbReference>
<dbReference type="Gene3D" id="1.10.10.10">
    <property type="entry name" value="Winged helix-like DNA-binding domain superfamily/Winged helix DNA-binding domain"/>
    <property type="match status" value="1"/>
</dbReference>
<reference evidence="9" key="1">
    <citation type="submission" date="2016-06" db="EMBL/GenBank/DDBJ databases">
        <authorList>
            <person name="Varghese N."/>
        </authorList>
    </citation>
    <scope>NUCLEOTIDE SEQUENCE [LARGE SCALE GENOMIC DNA]</scope>
    <source>
        <strain evidence="9">DSM 43171</strain>
    </source>
</reference>
<keyword evidence="9" id="KW-1185">Reference proteome</keyword>
<evidence type="ECO:0000256" key="4">
    <source>
        <dbReference type="ARBA" id="ARBA00023163"/>
    </source>
</evidence>
<evidence type="ECO:0000313" key="8">
    <source>
        <dbReference type="EMBL" id="SCG33969.1"/>
    </source>
</evidence>
<evidence type="ECO:0000256" key="5">
    <source>
        <dbReference type="PROSITE-ProRule" id="PRU01091"/>
    </source>
</evidence>
<proteinExistence type="inferred from homology"/>
<dbReference type="SUPFAM" id="SSF52540">
    <property type="entry name" value="P-loop containing nucleoside triphosphate hydrolases"/>
    <property type="match status" value="1"/>
</dbReference>
<dbReference type="GO" id="GO:0043531">
    <property type="term" value="F:ADP binding"/>
    <property type="evidence" value="ECO:0007669"/>
    <property type="project" value="InterPro"/>
</dbReference>
<evidence type="ECO:0000256" key="2">
    <source>
        <dbReference type="ARBA" id="ARBA00023015"/>
    </source>
</evidence>
<dbReference type="SUPFAM" id="SSF46894">
    <property type="entry name" value="C-terminal effector domain of the bipartite response regulators"/>
    <property type="match status" value="1"/>
</dbReference>
<dbReference type="InterPro" id="IPR011990">
    <property type="entry name" value="TPR-like_helical_dom_sf"/>
</dbReference>
<dbReference type="GO" id="GO:0006355">
    <property type="term" value="P:regulation of DNA-templated transcription"/>
    <property type="evidence" value="ECO:0007669"/>
    <property type="project" value="InterPro"/>
</dbReference>
<evidence type="ECO:0000256" key="1">
    <source>
        <dbReference type="ARBA" id="ARBA00005820"/>
    </source>
</evidence>
<sequence length="653" mass="69585">MRCGLLGPLLWEPAERPVRVSPAKPRAVLAMLMANRTAPVRIDRIVGELWPDDPPASAVANVRTYVSALRGALGSEGDRLSTRPGAYLLHVADDEFDAALFEKTVRLARKCRRERDVTTALALFGEALALWRGAPLEDVPAGRILSSYGASLAEARLKAVEDQLDARFEAGDVDGSIVGLRELTAVLPTRETAWHLLIRSLYRAGDRAAALDAYRQARVALAQNLGLDPGPELQALHAAILNGRPAVPAAPAGTVPPAPLPRQLPRAPGLLVGRTAELSRIRAALTRAYGDRPPGVPRVVAVVGTGGIGKSCLAVAAAHTLADAYPDGQLYVDLQGSSPGVRPLEAVRVLAGFLRALGAPEERISSDPEEAAAWFRTYCADRRLLVVLDNAVDHRQARALLPSGAGCAALITSRHPLDTLDRADRIALAGLRSEAGVHMLRDLAGARRVDAEPAAARDIVRLCGLLPLAIRVAGARLARHPGLALSALADRLRGAHSRLDELGFADLDVRSTFELGYHALAKSDPNGQAARLFRRMGLLPTTTFPTIVAAGLLGVDESAADRALDILLDHGLVERHGPSHQIPDLLRVYAGELARAHETQADAEAALARVAGRGPVPPEPGPERCQLLMRRKAPQPPPTRPPQLARVPSDWPA</sequence>
<keyword evidence="4" id="KW-0804">Transcription</keyword>
<dbReference type="Proteomes" id="UP000199408">
    <property type="component" value="Unassembled WGS sequence"/>
</dbReference>
<dbReference type="PROSITE" id="PS51755">
    <property type="entry name" value="OMPR_PHOB"/>
    <property type="match status" value="1"/>
</dbReference>
<feature type="DNA-binding region" description="OmpR/PhoB-type" evidence="5">
    <location>
        <begin position="1"/>
        <end position="91"/>
    </location>
</feature>
<dbReference type="PANTHER" id="PTHR35807">
    <property type="entry name" value="TRANSCRIPTIONAL REGULATOR REDD-RELATED"/>
    <property type="match status" value="1"/>
</dbReference>
<dbReference type="RefSeq" id="WP_091289914.1">
    <property type="nucleotide sequence ID" value="NZ_FMDN01000001.1"/>
</dbReference>
<dbReference type="Pfam" id="PF03704">
    <property type="entry name" value="BTAD"/>
    <property type="match status" value="1"/>
</dbReference>
<dbReference type="GO" id="GO:0003677">
    <property type="term" value="F:DNA binding"/>
    <property type="evidence" value="ECO:0007669"/>
    <property type="project" value="UniProtKB-UniRule"/>
</dbReference>
<keyword evidence="2" id="KW-0805">Transcription regulation</keyword>
<dbReference type="InterPro" id="IPR001867">
    <property type="entry name" value="OmpR/PhoB-type_DNA-bd"/>
</dbReference>
<dbReference type="InterPro" id="IPR027417">
    <property type="entry name" value="P-loop_NTPase"/>
</dbReference>
<dbReference type="CDD" id="cd15831">
    <property type="entry name" value="BTAD"/>
    <property type="match status" value="1"/>
</dbReference>
<dbReference type="PANTHER" id="PTHR35807:SF1">
    <property type="entry name" value="TRANSCRIPTIONAL REGULATOR REDD"/>
    <property type="match status" value="1"/>
</dbReference>
<gene>
    <name evidence="8" type="ORF">GA0070560_101119</name>
</gene>
<dbReference type="Gene3D" id="3.40.50.300">
    <property type="entry name" value="P-loop containing nucleotide triphosphate hydrolases"/>
    <property type="match status" value="1"/>
</dbReference>
<dbReference type="STRING" id="47864.GA0070560_101119"/>
<organism evidence="8 9">
    <name type="scientific">Micromonospora halophytica</name>
    <dbReference type="NCBI Taxonomy" id="47864"/>
    <lineage>
        <taxon>Bacteria</taxon>
        <taxon>Bacillati</taxon>
        <taxon>Actinomycetota</taxon>
        <taxon>Actinomycetes</taxon>
        <taxon>Micromonosporales</taxon>
        <taxon>Micromonosporaceae</taxon>
        <taxon>Micromonospora</taxon>
    </lineage>
</organism>
<dbReference type="InterPro" id="IPR016032">
    <property type="entry name" value="Sig_transdc_resp-reg_C-effctor"/>
</dbReference>
<protein>
    <submittedName>
        <fullName evidence="8">DNA-binding transcriptional activator of the SARP family</fullName>
    </submittedName>
</protein>
<dbReference type="GO" id="GO:0000160">
    <property type="term" value="P:phosphorelay signal transduction system"/>
    <property type="evidence" value="ECO:0007669"/>
    <property type="project" value="InterPro"/>
</dbReference>
<dbReference type="InterPro" id="IPR051677">
    <property type="entry name" value="AfsR-DnrI-RedD_regulator"/>
</dbReference>
<evidence type="ECO:0000256" key="3">
    <source>
        <dbReference type="ARBA" id="ARBA00023125"/>
    </source>
</evidence>
<comment type="similarity">
    <text evidence="1">Belongs to the AfsR/DnrI/RedD regulatory family.</text>
</comment>
<dbReference type="SMART" id="SM00862">
    <property type="entry name" value="Trans_reg_C"/>
    <property type="match status" value="1"/>
</dbReference>
<dbReference type="EMBL" id="FMDN01000001">
    <property type="protein sequence ID" value="SCG33969.1"/>
    <property type="molecule type" value="Genomic_DNA"/>
</dbReference>
<evidence type="ECO:0000313" key="9">
    <source>
        <dbReference type="Proteomes" id="UP000199408"/>
    </source>
</evidence>
<keyword evidence="3 5" id="KW-0238">DNA-binding</keyword>
<dbReference type="SUPFAM" id="SSF48452">
    <property type="entry name" value="TPR-like"/>
    <property type="match status" value="1"/>
</dbReference>
<dbReference type="SMART" id="SM01043">
    <property type="entry name" value="BTAD"/>
    <property type="match status" value="1"/>
</dbReference>
<dbReference type="InterPro" id="IPR036388">
    <property type="entry name" value="WH-like_DNA-bd_sf"/>
</dbReference>
<dbReference type="Gene3D" id="1.25.40.10">
    <property type="entry name" value="Tetratricopeptide repeat domain"/>
    <property type="match status" value="1"/>
</dbReference>
<feature type="region of interest" description="Disordered" evidence="6">
    <location>
        <begin position="612"/>
        <end position="653"/>
    </location>
</feature>
<accession>A0A1C5GJN6</accession>
<evidence type="ECO:0000259" key="7">
    <source>
        <dbReference type="PROSITE" id="PS51755"/>
    </source>
</evidence>
<feature type="domain" description="OmpR/PhoB-type" evidence="7">
    <location>
        <begin position="1"/>
        <end position="91"/>
    </location>
</feature>
<dbReference type="AlphaFoldDB" id="A0A1C5GJN6"/>
<name>A0A1C5GJN6_9ACTN</name>
<evidence type="ECO:0000256" key="6">
    <source>
        <dbReference type="SAM" id="MobiDB-lite"/>
    </source>
</evidence>
<feature type="compositionally biased region" description="Low complexity" evidence="6">
    <location>
        <begin position="642"/>
        <end position="653"/>
    </location>
</feature>
<dbReference type="InterPro" id="IPR005158">
    <property type="entry name" value="BTAD"/>
</dbReference>
<dbReference type="OrthoDB" id="7628974at2"/>